<comment type="caution">
    <text evidence="6">The sequence shown here is derived from an EMBL/GenBank/DDBJ whole genome shotgun (WGS) entry which is preliminary data.</text>
</comment>
<keyword evidence="1" id="KW-0805">Transcription regulation</keyword>
<sequence length="392" mass="41071">MSEAASPPAGPLHRVVAVLNEPHSPFELACAVEVFGTAREGLPQHYAFEVCAERPGPVRTTAGHAVLVERDLGALRSADTVLVPGWLPAGAVVSDAVLGALRAAHARGARVVSICTGAFVLAQAGLLDGRGATTHWRRTAQLAAEYPRVRVDADVLYVDHGDVATSAGSGAGIDLCLHLLRADHGSAHAAAVARSMVLPPHREGSQLQYAVRPAYSEGRAAPESLAPLLEWALDNLHAPLSLERLGARAGVSGRTLARRFEEQLGTSPGQWLLRQRLDAARALLERTDLPVEAVAVRVGLSSAVNLRRRFRSAFGVTPGAYRRTFGERGEPGGDAAGGGWCGVGTEALPDREPLPLGSPGAGAVRGRVPLAPPGQARGRGPETAPRRRREAG</sequence>
<dbReference type="AlphaFoldDB" id="A0A3M2LQ75"/>
<dbReference type="GO" id="GO:0003700">
    <property type="term" value="F:DNA-binding transcription factor activity"/>
    <property type="evidence" value="ECO:0007669"/>
    <property type="project" value="InterPro"/>
</dbReference>
<evidence type="ECO:0000256" key="1">
    <source>
        <dbReference type="ARBA" id="ARBA00023015"/>
    </source>
</evidence>
<evidence type="ECO:0000259" key="5">
    <source>
        <dbReference type="PROSITE" id="PS01124"/>
    </source>
</evidence>
<dbReference type="InterPro" id="IPR052158">
    <property type="entry name" value="INH-QAR"/>
</dbReference>
<dbReference type="SUPFAM" id="SSF52317">
    <property type="entry name" value="Class I glutamine amidotransferase-like"/>
    <property type="match status" value="1"/>
</dbReference>
<organism evidence="6 7">
    <name type="scientific">Streptomyces triticirhizae</name>
    <dbReference type="NCBI Taxonomy" id="2483353"/>
    <lineage>
        <taxon>Bacteria</taxon>
        <taxon>Bacillati</taxon>
        <taxon>Actinomycetota</taxon>
        <taxon>Actinomycetes</taxon>
        <taxon>Kitasatosporales</taxon>
        <taxon>Streptomycetaceae</taxon>
        <taxon>Streptomyces</taxon>
    </lineage>
</organism>
<dbReference type="Gene3D" id="1.10.10.60">
    <property type="entry name" value="Homeodomain-like"/>
    <property type="match status" value="1"/>
</dbReference>
<dbReference type="InterPro" id="IPR009057">
    <property type="entry name" value="Homeodomain-like_sf"/>
</dbReference>
<feature type="region of interest" description="Disordered" evidence="4">
    <location>
        <begin position="325"/>
        <end position="392"/>
    </location>
</feature>
<dbReference type="PANTHER" id="PTHR43130">
    <property type="entry name" value="ARAC-FAMILY TRANSCRIPTIONAL REGULATOR"/>
    <property type="match status" value="1"/>
</dbReference>
<dbReference type="InterPro" id="IPR018062">
    <property type="entry name" value="HTH_AraC-typ_CS"/>
</dbReference>
<feature type="domain" description="HTH araC/xylS-type" evidence="5">
    <location>
        <begin position="226"/>
        <end position="324"/>
    </location>
</feature>
<dbReference type="Gene3D" id="3.40.50.880">
    <property type="match status" value="1"/>
</dbReference>
<protein>
    <submittedName>
        <fullName evidence="6">Helix-turn-helix domain-containing protein</fullName>
    </submittedName>
</protein>
<dbReference type="PANTHER" id="PTHR43130:SF3">
    <property type="entry name" value="HTH-TYPE TRANSCRIPTIONAL REGULATOR RV1931C"/>
    <property type="match status" value="1"/>
</dbReference>
<dbReference type="InterPro" id="IPR002818">
    <property type="entry name" value="DJ-1/PfpI"/>
</dbReference>
<feature type="compositionally biased region" description="Gly residues" evidence="4">
    <location>
        <begin position="332"/>
        <end position="342"/>
    </location>
</feature>
<evidence type="ECO:0000256" key="4">
    <source>
        <dbReference type="SAM" id="MobiDB-lite"/>
    </source>
</evidence>
<dbReference type="CDD" id="cd03137">
    <property type="entry name" value="GATase1_AraC_1"/>
    <property type="match status" value="1"/>
</dbReference>
<dbReference type="Pfam" id="PF01965">
    <property type="entry name" value="DJ-1_PfpI"/>
    <property type="match status" value="1"/>
</dbReference>
<dbReference type="PROSITE" id="PS01124">
    <property type="entry name" value="HTH_ARAC_FAMILY_2"/>
    <property type="match status" value="1"/>
</dbReference>
<evidence type="ECO:0000313" key="7">
    <source>
        <dbReference type="Proteomes" id="UP000278673"/>
    </source>
</evidence>
<dbReference type="GO" id="GO:0043565">
    <property type="term" value="F:sequence-specific DNA binding"/>
    <property type="evidence" value="ECO:0007669"/>
    <property type="project" value="InterPro"/>
</dbReference>
<accession>A0A3M2LQ75</accession>
<dbReference type="InterPro" id="IPR029062">
    <property type="entry name" value="Class_I_gatase-like"/>
</dbReference>
<reference evidence="6 7" key="1">
    <citation type="submission" date="2018-10" db="EMBL/GenBank/DDBJ databases">
        <title>Isolation, diversity and antifungal activity of actinobacteria from wheat.</title>
        <authorList>
            <person name="Han C."/>
        </authorList>
    </citation>
    <scope>NUCLEOTIDE SEQUENCE [LARGE SCALE GENOMIC DNA]</scope>
    <source>
        <strain evidence="6 7">NEAU-YY642</strain>
    </source>
</reference>
<keyword evidence="2" id="KW-0238">DNA-binding</keyword>
<dbReference type="InterPro" id="IPR018060">
    <property type="entry name" value="HTH_AraC"/>
</dbReference>
<dbReference type="SUPFAM" id="SSF46689">
    <property type="entry name" value="Homeodomain-like"/>
    <property type="match status" value="2"/>
</dbReference>
<dbReference type="EMBL" id="RFFJ01000086">
    <property type="protein sequence ID" value="RMI38693.1"/>
    <property type="molecule type" value="Genomic_DNA"/>
</dbReference>
<dbReference type="PROSITE" id="PS00041">
    <property type="entry name" value="HTH_ARAC_FAMILY_1"/>
    <property type="match status" value="1"/>
</dbReference>
<name>A0A3M2LQ75_9ACTN</name>
<dbReference type="Proteomes" id="UP000278673">
    <property type="component" value="Unassembled WGS sequence"/>
</dbReference>
<gene>
    <name evidence="6" type="ORF">EBN88_16365</name>
</gene>
<proteinExistence type="predicted"/>
<evidence type="ECO:0000256" key="3">
    <source>
        <dbReference type="ARBA" id="ARBA00023163"/>
    </source>
</evidence>
<keyword evidence="3" id="KW-0804">Transcription</keyword>
<dbReference type="SMART" id="SM00342">
    <property type="entry name" value="HTH_ARAC"/>
    <property type="match status" value="1"/>
</dbReference>
<evidence type="ECO:0000313" key="6">
    <source>
        <dbReference type="EMBL" id="RMI38693.1"/>
    </source>
</evidence>
<dbReference type="Pfam" id="PF12833">
    <property type="entry name" value="HTH_18"/>
    <property type="match status" value="1"/>
</dbReference>
<keyword evidence="7" id="KW-1185">Reference proteome</keyword>
<evidence type="ECO:0000256" key="2">
    <source>
        <dbReference type="ARBA" id="ARBA00023125"/>
    </source>
</evidence>